<dbReference type="Proteomes" id="UP001415857">
    <property type="component" value="Unassembled WGS sequence"/>
</dbReference>
<protein>
    <submittedName>
        <fullName evidence="2">Uncharacterized protein</fullName>
    </submittedName>
</protein>
<keyword evidence="3" id="KW-1185">Reference proteome</keyword>
<organism evidence="2 3">
    <name type="scientific">Liquidambar formosana</name>
    <name type="common">Formosan gum</name>
    <dbReference type="NCBI Taxonomy" id="63359"/>
    <lineage>
        <taxon>Eukaryota</taxon>
        <taxon>Viridiplantae</taxon>
        <taxon>Streptophyta</taxon>
        <taxon>Embryophyta</taxon>
        <taxon>Tracheophyta</taxon>
        <taxon>Spermatophyta</taxon>
        <taxon>Magnoliopsida</taxon>
        <taxon>eudicotyledons</taxon>
        <taxon>Gunneridae</taxon>
        <taxon>Pentapetalae</taxon>
        <taxon>Saxifragales</taxon>
        <taxon>Altingiaceae</taxon>
        <taxon>Liquidambar</taxon>
    </lineage>
</organism>
<dbReference type="Pfam" id="PF14009">
    <property type="entry name" value="PADRE"/>
    <property type="match status" value="1"/>
</dbReference>
<gene>
    <name evidence="2" type="ORF">L1049_004383</name>
</gene>
<feature type="region of interest" description="Disordered" evidence="1">
    <location>
        <begin position="110"/>
        <end position="145"/>
    </location>
</feature>
<reference evidence="2 3" key="1">
    <citation type="journal article" date="2024" name="Plant J.">
        <title>Genome sequences and population genomics reveal climatic adaptation and genomic divergence between two closely related sweetgum species.</title>
        <authorList>
            <person name="Xu W.Q."/>
            <person name="Ren C.Q."/>
            <person name="Zhang X.Y."/>
            <person name="Comes H.P."/>
            <person name="Liu X.H."/>
            <person name="Li Y.G."/>
            <person name="Kettle C.J."/>
            <person name="Jalonen R."/>
            <person name="Gaisberger H."/>
            <person name="Ma Y.Z."/>
            <person name="Qiu Y.X."/>
        </authorList>
    </citation>
    <scope>NUCLEOTIDE SEQUENCE [LARGE SCALE GENOMIC DNA]</scope>
    <source>
        <strain evidence="2">Hangzhou</strain>
    </source>
</reference>
<sequence>MGNCTSCSIVHQSNRHTAKLFDAQGNLRRVKTPITAAELMVEDPGHVISPVNEICRTRRILAMRADDELSAGRVYMMVPVHRVNCRVSEMDVAIMESACAKRWRQRGSSKVLPDGIGGKRESSEGPVKVLDGGDTGFPSNRMGSYRQWNPVLEPISESEGC</sequence>
<dbReference type="PANTHER" id="PTHR33052">
    <property type="entry name" value="DUF4228 DOMAIN PROTEIN-RELATED"/>
    <property type="match status" value="1"/>
</dbReference>
<dbReference type="EMBL" id="JBBPBK010000007">
    <property type="protein sequence ID" value="KAK9281480.1"/>
    <property type="molecule type" value="Genomic_DNA"/>
</dbReference>
<comment type="caution">
    <text evidence="2">The sequence shown here is derived from an EMBL/GenBank/DDBJ whole genome shotgun (WGS) entry which is preliminary data.</text>
</comment>
<accession>A0AAP0RTA3</accession>
<evidence type="ECO:0000313" key="3">
    <source>
        <dbReference type="Proteomes" id="UP001415857"/>
    </source>
</evidence>
<evidence type="ECO:0000313" key="2">
    <source>
        <dbReference type="EMBL" id="KAK9281480.1"/>
    </source>
</evidence>
<dbReference type="AlphaFoldDB" id="A0AAP0RTA3"/>
<name>A0AAP0RTA3_LIQFO</name>
<proteinExistence type="predicted"/>
<dbReference type="InterPro" id="IPR025322">
    <property type="entry name" value="PADRE_dom"/>
</dbReference>
<evidence type="ECO:0000256" key="1">
    <source>
        <dbReference type="SAM" id="MobiDB-lite"/>
    </source>
</evidence>